<feature type="compositionally biased region" description="Low complexity" evidence="1">
    <location>
        <begin position="1"/>
        <end position="16"/>
    </location>
</feature>
<name>A0A074Y537_AURPU</name>
<feature type="compositionally biased region" description="Basic residues" evidence="1">
    <location>
        <begin position="166"/>
        <end position="176"/>
    </location>
</feature>
<feature type="compositionally biased region" description="Low complexity" evidence="1">
    <location>
        <begin position="446"/>
        <end position="456"/>
    </location>
</feature>
<reference evidence="2 3" key="1">
    <citation type="journal article" date="2014" name="BMC Genomics">
        <title>Genome sequencing of four Aureobasidium pullulans varieties: biotechnological potential, stress tolerance, and description of new species.</title>
        <authorList>
            <person name="Gostin Ar C."/>
            <person name="Ohm R.A."/>
            <person name="Kogej T."/>
            <person name="Sonjak S."/>
            <person name="Turk M."/>
            <person name="Zajc J."/>
            <person name="Zalar P."/>
            <person name="Grube M."/>
            <person name="Sun H."/>
            <person name="Han J."/>
            <person name="Sharma A."/>
            <person name="Chiniquy J."/>
            <person name="Ngan C.Y."/>
            <person name="Lipzen A."/>
            <person name="Barry K."/>
            <person name="Grigoriev I.V."/>
            <person name="Gunde-Cimerman N."/>
        </authorList>
    </citation>
    <scope>NUCLEOTIDE SEQUENCE [LARGE SCALE GENOMIC DNA]</scope>
    <source>
        <strain evidence="2 3">EXF-150</strain>
    </source>
</reference>
<dbReference type="OrthoDB" id="5402147at2759"/>
<dbReference type="STRING" id="1043002.A0A074Y537"/>
<evidence type="ECO:0000313" key="2">
    <source>
        <dbReference type="EMBL" id="KEQ82016.1"/>
    </source>
</evidence>
<feature type="region of interest" description="Disordered" evidence="1">
    <location>
        <begin position="333"/>
        <end position="359"/>
    </location>
</feature>
<dbReference type="EMBL" id="KL584989">
    <property type="protein sequence ID" value="KEQ82016.1"/>
    <property type="molecule type" value="Genomic_DNA"/>
</dbReference>
<sequence length="567" mass="64066">MAFRQPLQQRRQVQRPASIPQSLVARDATLHGRVDESQEWILFSPQLEHEPSWTSHTSQTSHIQQVRGFSDFGSLETGDRSNQIQSNNDDGDVTCQGTEIEDEDEEELDSLDDGLHAFHPPFSLDQSGGAVLPNHDGMGSFPALYHNNDNVQEHLWQFERYNPTNRRRAQRRRSSVQRRFDALEEQETDKQEERRLRIERWRLEQSRAVLEEIEKETRRRRRRLSIASRATSTAAPATNTETESFWQRVTRRVIKDLMGLDDTTLSVIFGEELAPAAQTTPTQQSPLADVFSAHQDRVWENRLLNRIAKELGILANQLADHDRQDRTFSTYPSYQVDQPTTQTQPRQIPPSNPTIPSVDAPDSNIAPPLFAPTFANPPVSPAVEADTSLWGIPEQPQDTTEEQISSHDEDQDTEYWERDLDIGVVFRYLRSRFSSRPPSPTPPEPQSRLQQSSQSILPADWASPDNAAVTASALGTSPESRRRADLIRRHHPLVSHAASVSAQRRRESVLLHTLMHRRAQSSSCASQSTKRTRSGGSRRYWDFPSSTGSVVSVGSTGDGVLGGWGEV</sequence>
<feature type="compositionally biased region" description="Low complexity" evidence="1">
    <location>
        <begin position="520"/>
        <end position="538"/>
    </location>
</feature>
<feature type="region of interest" description="Disordered" evidence="1">
    <location>
        <begin position="166"/>
        <end position="189"/>
    </location>
</feature>
<feature type="region of interest" description="Disordered" evidence="1">
    <location>
        <begin position="1"/>
        <end position="20"/>
    </location>
</feature>
<feature type="region of interest" description="Disordered" evidence="1">
    <location>
        <begin position="76"/>
        <end position="96"/>
    </location>
</feature>
<dbReference type="HOGENOM" id="CLU_017407_0_0_1"/>
<accession>A0A074Y537</accession>
<dbReference type="AlphaFoldDB" id="A0A074Y537"/>
<keyword evidence="3" id="KW-1185">Reference proteome</keyword>
<organism evidence="2 3">
    <name type="scientific">Aureobasidium pullulans EXF-150</name>
    <dbReference type="NCBI Taxonomy" id="1043002"/>
    <lineage>
        <taxon>Eukaryota</taxon>
        <taxon>Fungi</taxon>
        <taxon>Dikarya</taxon>
        <taxon>Ascomycota</taxon>
        <taxon>Pezizomycotina</taxon>
        <taxon>Dothideomycetes</taxon>
        <taxon>Dothideomycetidae</taxon>
        <taxon>Dothideales</taxon>
        <taxon>Saccotheciaceae</taxon>
        <taxon>Aureobasidium</taxon>
    </lineage>
</organism>
<dbReference type="GeneID" id="40752549"/>
<feature type="region of interest" description="Disordered" evidence="1">
    <location>
        <begin position="519"/>
        <end position="541"/>
    </location>
</feature>
<protein>
    <submittedName>
        <fullName evidence="2">Uncharacterized protein</fullName>
    </submittedName>
</protein>
<gene>
    <name evidence="2" type="ORF">M438DRAFT_67163</name>
</gene>
<feature type="compositionally biased region" description="Basic and acidic residues" evidence="1">
    <location>
        <begin position="178"/>
        <end position="189"/>
    </location>
</feature>
<proteinExistence type="predicted"/>
<dbReference type="RefSeq" id="XP_029758203.1">
    <property type="nucleotide sequence ID" value="XM_029910243.1"/>
</dbReference>
<evidence type="ECO:0000256" key="1">
    <source>
        <dbReference type="SAM" id="MobiDB-lite"/>
    </source>
</evidence>
<evidence type="ECO:0000313" key="3">
    <source>
        <dbReference type="Proteomes" id="UP000030706"/>
    </source>
</evidence>
<feature type="region of interest" description="Disordered" evidence="1">
    <location>
        <begin position="433"/>
        <end position="456"/>
    </location>
</feature>
<feature type="region of interest" description="Disordered" evidence="1">
    <location>
        <begin position="392"/>
        <end position="415"/>
    </location>
</feature>
<dbReference type="Proteomes" id="UP000030706">
    <property type="component" value="Unassembled WGS sequence"/>
</dbReference>